<organism evidence="2 3">
    <name type="scientific">Streptomyces filamentosus</name>
    <name type="common">Streptomyces roseosporus</name>
    <dbReference type="NCBI Taxonomy" id="67294"/>
    <lineage>
        <taxon>Bacteria</taxon>
        <taxon>Bacillati</taxon>
        <taxon>Actinomycetota</taxon>
        <taxon>Actinomycetes</taxon>
        <taxon>Kitasatosporales</taxon>
        <taxon>Streptomycetaceae</taxon>
        <taxon>Streptomyces</taxon>
    </lineage>
</organism>
<feature type="compositionally biased region" description="Pro residues" evidence="1">
    <location>
        <begin position="1"/>
        <end position="17"/>
    </location>
</feature>
<dbReference type="AlphaFoldDB" id="A0A919BZW9"/>
<keyword evidence="3" id="KW-1185">Reference proteome</keyword>
<gene>
    <name evidence="2" type="ORF">GCM10017667_79450</name>
</gene>
<sequence>MYGGPTPPVLHRLPPPRTARDASIAHRSRIDRAGRGPGAGPGGAAPSLLPRAAAREGLPRPAGGARLGSDALGASPLTLQTAAETSDREAGVRPDPVATHLGKRSALVRRAVFRTFDEVARHEFEEAAGLLAGRRPRGRRPHHRDFLERLHGGLAPALAVVGSLVAEVLDRGGDGHERMKGAEETARRTGLL</sequence>
<dbReference type="EMBL" id="BNBE01000004">
    <property type="protein sequence ID" value="GHG29869.1"/>
    <property type="molecule type" value="Genomic_DNA"/>
</dbReference>
<proteinExistence type="predicted"/>
<feature type="region of interest" description="Disordered" evidence="1">
    <location>
        <begin position="1"/>
        <end position="48"/>
    </location>
</feature>
<evidence type="ECO:0000313" key="3">
    <source>
        <dbReference type="Proteomes" id="UP000632849"/>
    </source>
</evidence>
<reference evidence="2" key="2">
    <citation type="submission" date="2020-09" db="EMBL/GenBank/DDBJ databases">
        <authorList>
            <person name="Sun Q."/>
            <person name="Ohkuma M."/>
        </authorList>
    </citation>
    <scope>NUCLEOTIDE SEQUENCE</scope>
    <source>
        <strain evidence="2">JCM 4122</strain>
    </source>
</reference>
<feature type="compositionally biased region" description="Basic and acidic residues" evidence="1">
    <location>
        <begin position="18"/>
        <end position="34"/>
    </location>
</feature>
<reference evidence="2" key="1">
    <citation type="journal article" date="2014" name="Int. J. Syst. Evol. Microbiol.">
        <title>Complete genome sequence of Corynebacterium casei LMG S-19264T (=DSM 44701T), isolated from a smear-ripened cheese.</title>
        <authorList>
            <consortium name="US DOE Joint Genome Institute (JGI-PGF)"/>
            <person name="Walter F."/>
            <person name="Albersmeier A."/>
            <person name="Kalinowski J."/>
            <person name="Ruckert C."/>
        </authorList>
    </citation>
    <scope>NUCLEOTIDE SEQUENCE</scope>
    <source>
        <strain evidence="2">JCM 4122</strain>
    </source>
</reference>
<protein>
    <submittedName>
        <fullName evidence="2">Uncharacterized protein</fullName>
    </submittedName>
</protein>
<evidence type="ECO:0000313" key="2">
    <source>
        <dbReference type="EMBL" id="GHG29869.1"/>
    </source>
</evidence>
<accession>A0A919BZW9</accession>
<comment type="caution">
    <text evidence="2">The sequence shown here is derived from an EMBL/GenBank/DDBJ whole genome shotgun (WGS) entry which is preliminary data.</text>
</comment>
<evidence type="ECO:0000256" key="1">
    <source>
        <dbReference type="SAM" id="MobiDB-lite"/>
    </source>
</evidence>
<name>A0A919BZW9_STRFL</name>
<dbReference type="Proteomes" id="UP000632849">
    <property type="component" value="Unassembled WGS sequence"/>
</dbReference>